<feature type="short sequence motif" description="DGA/G" evidence="2">
    <location>
        <begin position="109"/>
        <end position="111"/>
    </location>
</feature>
<dbReference type="EMBL" id="DS474584">
    <property type="protein sequence ID" value="EDO26835.1"/>
    <property type="molecule type" value="Genomic_DNA"/>
</dbReference>
<dbReference type="Pfam" id="PF01734">
    <property type="entry name" value="Patatin"/>
    <property type="match status" value="1"/>
</dbReference>
<evidence type="ECO:0000259" key="3">
    <source>
        <dbReference type="PROSITE" id="PS51635"/>
    </source>
</evidence>
<comment type="caution">
    <text evidence="2">Lacks conserved residue(s) required for the propagation of feature annotation.</text>
</comment>
<dbReference type="PANTHER" id="PTHR46394">
    <property type="entry name" value="ANNEXIN"/>
    <property type="match status" value="1"/>
</dbReference>
<feature type="domain" description="PNPLA" evidence="3">
    <location>
        <begin position="1"/>
        <end position="122"/>
    </location>
</feature>
<dbReference type="InterPro" id="IPR016035">
    <property type="entry name" value="Acyl_Trfase/lysoPLipase"/>
</dbReference>
<dbReference type="InterPro" id="IPR002641">
    <property type="entry name" value="PNPLA_dom"/>
</dbReference>
<dbReference type="InterPro" id="IPR052580">
    <property type="entry name" value="Lipid_Hydrolase"/>
</dbReference>
<evidence type="ECO:0000313" key="5">
    <source>
        <dbReference type="Proteomes" id="UP000001593"/>
    </source>
</evidence>
<dbReference type="eggNOG" id="ENOG502QVQJ">
    <property type="taxonomic scope" value="Eukaryota"/>
</dbReference>
<organism evidence="4 5">
    <name type="scientific">Nematostella vectensis</name>
    <name type="common">Starlet sea anemone</name>
    <dbReference type="NCBI Taxonomy" id="45351"/>
    <lineage>
        <taxon>Eukaryota</taxon>
        <taxon>Metazoa</taxon>
        <taxon>Cnidaria</taxon>
        <taxon>Anthozoa</taxon>
        <taxon>Hexacorallia</taxon>
        <taxon>Actiniaria</taxon>
        <taxon>Edwardsiidae</taxon>
        <taxon>Nematostella</taxon>
    </lineage>
</organism>
<name>A7TAY2_NEMVE</name>
<keyword evidence="1" id="KW-0443">Lipid metabolism</keyword>
<dbReference type="KEGG" id="nve:5497049"/>
<feature type="non-terminal residue" evidence="4">
    <location>
        <position position="122"/>
    </location>
</feature>
<dbReference type="STRING" id="45351.A7TAY2"/>
<dbReference type="GO" id="GO:0006629">
    <property type="term" value="P:lipid metabolic process"/>
    <property type="evidence" value="ECO:0007669"/>
    <property type="project" value="UniProtKB-KW"/>
</dbReference>
<dbReference type="PANTHER" id="PTHR46394:SF1">
    <property type="entry name" value="PNPLA DOMAIN-CONTAINING PROTEIN"/>
    <property type="match status" value="1"/>
</dbReference>
<feature type="non-terminal residue" evidence="4">
    <location>
        <position position="1"/>
    </location>
</feature>
<dbReference type="InParanoid" id="A7TAY2"/>
<dbReference type="AlphaFoldDB" id="A7TAY2"/>
<dbReference type="PhylomeDB" id="A7TAY2"/>
<gene>
    <name evidence="4" type="ORF">NEMVEDRAFT_v1g224676</name>
</gene>
<accession>A7TAY2</accession>
<evidence type="ECO:0000256" key="2">
    <source>
        <dbReference type="PROSITE-ProRule" id="PRU01161"/>
    </source>
</evidence>
<dbReference type="Proteomes" id="UP000001593">
    <property type="component" value="Unassembled WGS sequence"/>
</dbReference>
<dbReference type="CDD" id="cd07207">
    <property type="entry name" value="Pat_ExoU_VipD_like"/>
    <property type="match status" value="1"/>
</dbReference>
<dbReference type="HOGENOM" id="CLU_028564_1_0_1"/>
<sequence>HSCGYCSLLPNLLKGFGWNPGNKLLRWFGEQLKERTGDADVTFREVYERFGKELCIVVTNLNQMSAEYLHPKTTPNMPIRRAVRMSIALPGVFQSVREVNNDMEDVYVDGGLLCNYPIHAFD</sequence>
<keyword evidence="5" id="KW-1185">Reference proteome</keyword>
<dbReference type="Gene3D" id="3.40.1090.10">
    <property type="entry name" value="Cytosolic phospholipase A2 catalytic domain"/>
    <property type="match status" value="1"/>
</dbReference>
<dbReference type="PROSITE" id="PS51635">
    <property type="entry name" value="PNPLA"/>
    <property type="match status" value="1"/>
</dbReference>
<evidence type="ECO:0000313" key="4">
    <source>
        <dbReference type="EMBL" id="EDO26835.1"/>
    </source>
</evidence>
<protein>
    <recommendedName>
        <fullName evidence="3">PNPLA domain-containing protein</fullName>
    </recommendedName>
</protein>
<dbReference type="SUPFAM" id="SSF52151">
    <property type="entry name" value="FabD/lysophospholipase-like"/>
    <property type="match status" value="1"/>
</dbReference>
<proteinExistence type="predicted"/>
<reference evidence="4 5" key="1">
    <citation type="journal article" date="2007" name="Science">
        <title>Sea anemone genome reveals ancestral eumetazoan gene repertoire and genomic organization.</title>
        <authorList>
            <person name="Putnam N.H."/>
            <person name="Srivastava M."/>
            <person name="Hellsten U."/>
            <person name="Dirks B."/>
            <person name="Chapman J."/>
            <person name="Salamov A."/>
            <person name="Terry A."/>
            <person name="Shapiro H."/>
            <person name="Lindquist E."/>
            <person name="Kapitonov V.V."/>
            <person name="Jurka J."/>
            <person name="Genikhovich G."/>
            <person name="Grigoriev I.V."/>
            <person name="Lucas S.M."/>
            <person name="Steele R.E."/>
            <person name="Finnerty J.R."/>
            <person name="Technau U."/>
            <person name="Martindale M.Q."/>
            <person name="Rokhsar D.S."/>
        </authorList>
    </citation>
    <scope>NUCLEOTIDE SEQUENCE [LARGE SCALE GENOMIC DNA]</scope>
    <source>
        <strain evidence="5">CH2 X CH6</strain>
    </source>
</reference>
<evidence type="ECO:0000256" key="1">
    <source>
        <dbReference type="ARBA" id="ARBA00023098"/>
    </source>
</evidence>